<evidence type="ECO:0000313" key="2">
    <source>
        <dbReference type="EMBL" id="TWT36160.1"/>
    </source>
</evidence>
<feature type="transmembrane region" description="Helical" evidence="1">
    <location>
        <begin position="27"/>
        <end position="46"/>
    </location>
</feature>
<reference evidence="2 3" key="1">
    <citation type="submission" date="2019-02" db="EMBL/GenBank/DDBJ databases">
        <title>Deep-cultivation of Planctomycetes and their phenomic and genomic characterization uncovers novel biology.</title>
        <authorList>
            <person name="Wiegand S."/>
            <person name="Jogler M."/>
            <person name="Boedeker C."/>
            <person name="Pinto D."/>
            <person name="Vollmers J."/>
            <person name="Rivas-Marin E."/>
            <person name="Kohn T."/>
            <person name="Peeters S.H."/>
            <person name="Heuer A."/>
            <person name="Rast P."/>
            <person name="Oberbeckmann S."/>
            <person name="Bunk B."/>
            <person name="Jeske O."/>
            <person name="Meyerdierks A."/>
            <person name="Storesund J.E."/>
            <person name="Kallscheuer N."/>
            <person name="Luecker S."/>
            <person name="Lage O.M."/>
            <person name="Pohl T."/>
            <person name="Merkel B.J."/>
            <person name="Hornburger P."/>
            <person name="Mueller R.-W."/>
            <person name="Bruemmer F."/>
            <person name="Labrenz M."/>
            <person name="Spormann A.M."/>
            <person name="Op Den Camp H."/>
            <person name="Overmann J."/>
            <person name="Amann R."/>
            <person name="Jetten M.S.M."/>
            <person name="Mascher T."/>
            <person name="Medema M.H."/>
            <person name="Devos D.P."/>
            <person name="Kaster A.-K."/>
            <person name="Ovreas L."/>
            <person name="Rohde M."/>
            <person name="Galperin M.Y."/>
            <person name="Jogler C."/>
        </authorList>
    </citation>
    <scope>NUCLEOTIDE SEQUENCE [LARGE SCALE GENOMIC DNA]</scope>
    <source>
        <strain evidence="2 3">KOR34</strain>
    </source>
</reference>
<proteinExistence type="predicted"/>
<keyword evidence="1" id="KW-0472">Membrane</keyword>
<evidence type="ECO:0000313" key="3">
    <source>
        <dbReference type="Proteomes" id="UP000316714"/>
    </source>
</evidence>
<dbReference type="EMBL" id="SIHJ01000001">
    <property type="protein sequence ID" value="TWT36160.1"/>
    <property type="molecule type" value="Genomic_DNA"/>
</dbReference>
<name>A0A5C5VE19_9BACT</name>
<comment type="caution">
    <text evidence="2">The sequence shown here is derived from an EMBL/GenBank/DDBJ whole genome shotgun (WGS) entry which is preliminary data.</text>
</comment>
<organism evidence="2 3">
    <name type="scientific">Posidoniimonas corsicana</name>
    <dbReference type="NCBI Taxonomy" id="1938618"/>
    <lineage>
        <taxon>Bacteria</taxon>
        <taxon>Pseudomonadati</taxon>
        <taxon>Planctomycetota</taxon>
        <taxon>Planctomycetia</taxon>
        <taxon>Pirellulales</taxon>
        <taxon>Lacipirellulaceae</taxon>
        <taxon>Posidoniimonas</taxon>
    </lineage>
</organism>
<keyword evidence="1" id="KW-1133">Transmembrane helix</keyword>
<sequence>MQYLTERLNNVPGDTWRWFNTLSRDEWMIVLAAVTVLGFLCMRGFGSRSSY</sequence>
<protein>
    <submittedName>
        <fullName evidence="2">Uncharacterized protein</fullName>
    </submittedName>
</protein>
<accession>A0A5C5VE19</accession>
<dbReference type="Proteomes" id="UP000316714">
    <property type="component" value="Unassembled WGS sequence"/>
</dbReference>
<dbReference type="AlphaFoldDB" id="A0A5C5VE19"/>
<dbReference type="RefSeq" id="WP_197531163.1">
    <property type="nucleotide sequence ID" value="NZ_SIHJ01000001.1"/>
</dbReference>
<gene>
    <name evidence="2" type="ORF">KOR34_10590</name>
</gene>
<evidence type="ECO:0000256" key="1">
    <source>
        <dbReference type="SAM" id="Phobius"/>
    </source>
</evidence>
<keyword evidence="3" id="KW-1185">Reference proteome</keyword>
<keyword evidence="1" id="KW-0812">Transmembrane</keyword>